<dbReference type="RefSeq" id="WP_044427257.1">
    <property type="nucleotide sequence ID" value="NZ_BJYZ01000006.1"/>
</dbReference>
<dbReference type="PROSITE" id="PS51000">
    <property type="entry name" value="HTH_DEOR_2"/>
    <property type="match status" value="1"/>
</dbReference>
<accession>A0A512DM14</accession>
<dbReference type="InterPro" id="IPR001034">
    <property type="entry name" value="DeoR_HTH"/>
</dbReference>
<dbReference type="InterPro" id="IPR014036">
    <property type="entry name" value="DeoR-like_C"/>
</dbReference>
<dbReference type="Pfam" id="PF00455">
    <property type="entry name" value="DeoRC"/>
    <property type="match status" value="1"/>
</dbReference>
<proteinExistence type="predicted"/>
<dbReference type="SMART" id="SM00420">
    <property type="entry name" value="HTH_DEOR"/>
    <property type="match status" value="1"/>
</dbReference>
<dbReference type="SMART" id="SM01134">
    <property type="entry name" value="DeoRC"/>
    <property type="match status" value="1"/>
</dbReference>
<protein>
    <submittedName>
        <fullName evidence="5">DeoR family transcriptional regulator</fullName>
    </submittedName>
</protein>
<keyword evidence="6" id="KW-1185">Reference proteome</keyword>
<dbReference type="SUPFAM" id="SSF100950">
    <property type="entry name" value="NagB/RpiA/CoA transferase-like"/>
    <property type="match status" value="1"/>
</dbReference>
<dbReference type="AlphaFoldDB" id="A0A512DM14"/>
<organism evidence="5 6">
    <name type="scientific">Skermanella aerolata</name>
    <dbReference type="NCBI Taxonomy" id="393310"/>
    <lineage>
        <taxon>Bacteria</taxon>
        <taxon>Pseudomonadati</taxon>
        <taxon>Pseudomonadota</taxon>
        <taxon>Alphaproteobacteria</taxon>
        <taxon>Rhodospirillales</taxon>
        <taxon>Azospirillaceae</taxon>
        <taxon>Skermanella</taxon>
    </lineage>
</organism>
<dbReference type="Gene3D" id="1.10.10.10">
    <property type="entry name" value="Winged helix-like DNA-binding domain superfamily/Winged helix DNA-binding domain"/>
    <property type="match status" value="1"/>
</dbReference>
<dbReference type="Pfam" id="PF08220">
    <property type="entry name" value="HTH_DeoR"/>
    <property type="match status" value="1"/>
</dbReference>
<evidence type="ECO:0000313" key="6">
    <source>
        <dbReference type="Proteomes" id="UP000321523"/>
    </source>
</evidence>
<keyword evidence="3" id="KW-0804">Transcription</keyword>
<keyword evidence="2" id="KW-0805">Transcription regulation</keyword>
<dbReference type="Gene3D" id="3.30.750.70">
    <property type="entry name" value="4-hydroxybutyrate coenzyme like domains"/>
    <property type="match status" value="1"/>
</dbReference>
<evidence type="ECO:0000256" key="2">
    <source>
        <dbReference type="ARBA" id="ARBA00023015"/>
    </source>
</evidence>
<reference evidence="5 6" key="1">
    <citation type="submission" date="2019-07" db="EMBL/GenBank/DDBJ databases">
        <title>Whole genome shotgun sequence of Skermanella aerolata NBRC 106429.</title>
        <authorList>
            <person name="Hosoyama A."/>
            <person name="Uohara A."/>
            <person name="Ohji S."/>
            <person name="Ichikawa N."/>
        </authorList>
    </citation>
    <scope>NUCLEOTIDE SEQUENCE [LARGE SCALE GENOMIC DNA]</scope>
    <source>
        <strain evidence="5 6">NBRC 106429</strain>
    </source>
</reference>
<keyword evidence="1" id="KW-0678">Repressor</keyword>
<dbReference type="PANTHER" id="PTHR30363">
    <property type="entry name" value="HTH-TYPE TRANSCRIPTIONAL REGULATOR SRLR-RELATED"/>
    <property type="match status" value="1"/>
</dbReference>
<dbReference type="InterPro" id="IPR050313">
    <property type="entry name" value="Carb_Metab_HTH_regulators"/>
</dbReference>
<evidence type="ECO:0000313" key="5">
    <source>
        <dbReference type="EMBL" id="GEO37516.1"/>
    </source>
</evidence>
<dbReference type="OrthoDB" id="9814815at2"/>
<dbReference type="SUPFAM" id="SSF46785">
    <property type="entry name" value="Winged helix' DNA-binding domain"/>
    <property type="match status" value="1"/>
</dbReference>
<feature type="domain" description="HTH deoR-type" evidence="4">
    <location>
        <begin position="3"/>
        <end position="58"/>
    </location>
</feature>
<dbReference type="InterPro" id="IPR036388">
    <property type="entry name" value="WH-like_DNA-bd_sf"/>
</dbReference>
<dbReference type="GO" id="GO:0003700">
    <property type="term" value="F:DNA-binding transcription factor activity"/>
    <property type="evidence" value="ECO:0007669"/>
    <property type="project" value="InterPro"/>
</dbReference>
<evidence type="ECO:0000256" key="3">
    <source>
        <dbReference type="ARBA" id="ARBA00023163"/>
    </source>
</evidence>
<dbReference type="InterPro" id="IPR036390">
    <property type="entry name" value="WH_DNA-bd_sf"/>
</dbReference>
<dbReference type="Proteomes" id="UP000321523">
    <property type="component" value="Unassembled WGS sequence"/>
</dbReference>
<dbReference type="PANTHER" id="PTHR30363:SF4">
    <property type="entry name" value="GLYCEROL-3-PHOSPHATE REGULON REPRESSOR"/>
    <property type="match status" value="1"/>
</dbReference>
<gene>
    <name evidence="5" type="primary">glpR</name>
    <name evidence="5" type="ORF">SAE02_16640</name>
</gene>
<sequence>MKNDTRQQQILDLAGRQGFVSIDGLSRQFEVTPQTIRRDINQLCDQGLLERHHGGAVPRSSTHNVDYVERKALGSEAKRAIGRLVARHVPEGVSLFINIGTTTEAVAQELVNHKGLSVITNNLNVAAFLASGTDLDVLVAGGLVRNRDGGIIGEATIDFINQFKVDIGIIGISGIDLDGTLLDFDYREVRVAQAIIRNARTVFLCTDHSKFGRNAMVRLGHIGEVSALFTDKAPPPPLAEVLSAHGVAVHIAKPE</sequence>
<dbReference type="PRINTS" id="PR00037">
    <property type="entry name" value="HTHLACR"/>
</dbReference>
<comment type="caution">
    <text evidence="5">The sequence shown here is derived from an EMBL/GenBank/DDBJ whole genome shotgun (WGS) entry which is preliminary data.</text>
</comment>
<dbReference type="InterPro" id="IPR037171">
    <property type="entry name" value="NagB/RpiA_transferase-like"/>
</dbReference>
<evidence type="ECO:0000259" key="4">
    <source>
        <dbReference type="PROSITE" id="PS51000"/>
    </source>
</evidence>
<dbReference type="EMBL" id="BJYZ01000006">
    <property type="protein sequence ID" value="GEO37516.1"/>
    <property type="molecule type" value="Genomic_DNA"/>
</dbReference>
<name>A0A512DM14_9PROT</name>
<evidence type="ECO:0000256" key="1">
    <source>
        <dbReference type="ARBA" id="ARBA00022491"/>
    </source>
</evidence>